<dbReference type="InterPro" id="IPR000425">
    <property type="entry name" value="MIP"/>
</dbReference>
<proteinExistence type="predicted"/>
<keyword evidence="3 5" id="KW-1133">Transmembrane helix</keyword>
<dbReference type="Pfam" id="PF00230">
    <property type="entry name" value="MIP"/>
    <property type="match status" value="1"/>
</dbReference>
<dbReference type="Gene3D" id="1.20.1080.10">
    <property type="entry name" value="Glycerol uptake facilitator protein"/>
    <property type="match status" value="1"/>
</dbReference>
<dbReference type="GO" id="GO:0016020">
    <property type="term" value="C:membrane"/>
    <property type="evidence" value="ECO:0007669"/>
    <property type="project" value="UniProtKB-SubCell"/>
</dbReference>
<evidence type="ECO:0000256" key="3">
    <source>
        <dbReference type="ARBA" id="ARBA00022989"/>
    </source>
</evidence>
<accession>A0AAW1H536</accession>
<dbReference type="SUPFAM" id="SSF81338">
    <property type="entry name" value="Aquaporin-like"/>
    <property type="match status" value="1"/>
</dbReference>
<organism evidence="6 7">
    <name type="scientific">Popillia japonica</name>
    <name type="common">Japanese beetle</name>
    <dbReference type="NCBI Taxonomy" id="7064"/>
    <lineage>
        <taxon>Eukaryota</taxon>
        <taxon>Metazoa</taxon>
        <taxon>Ecdysozoa</taxon>
        <taxon>Arthropoda</taxon>
        <taxon>Hexapoda</taxon>
        <taxon>Insecta</taxon>
        <taxon>Pterygota</taxon>
        <taxon>Neoptera</taxon>
        <taxon>Endopterygota</taxon>
        <taxon>Coleoptera</taxon>
        <taxon>Polyphaga</taxon>
        <taxon>Scarabaeiformia</taxon>
        <taxon>Scarabaeidae</taxon>
        <taxon>Rutelinae</taxon>
        <taxon>Popillia</taxon>
    </lineage>
</organism>
<evidence type="ECO:0000313" key="7">
    <source>
        <dbReference type="Proteomes" id="UP001458880"/>
    </source>
</evidence>
<dbReference type="EMBL" id="JASPKY010002372">
    <property type="protein sequence ID" value="KAK9670759.1"/>
    <property type="molecule type" value="Genomic_DNA"/>
</dbReference>
<evidence type="ECO:0000313" key="6">
    <source>
        <dbReference type="EMBL" id="KAK9670759.1"/>
    </source>
</evidence>
<dbReference type="GO" id="GO:0015267">
    <property type="term" value="F:channel activity"/>
    <property type="evidence" value="ECO:0007669"/>
    <property type="project" value="InterPro"/>
</dbReference>
<evidence type="ECO:0000256" key="5">
    <source>
        <dbReference type="SAM" id="Phobius"/>
    </source>
</evidence>
<reference evidence="6 7" key="1">
    <citation type="journal article" date="2024" name="BMC Genomics">
        <title>De novo assembly and annotation of Popillia japonica's genome with initial clues to its potential as an invasive pest.</title>
        <authorList>
            <person name="Cucini C."/>
            <person name="Boschi S."/>
            <person name="Funari R."/>
            <person name="Cardaioli E."/>
            <person name="Iannotti N."/>
            <person name="Marturano G."/>
            <person name="Paoli F."/>
            <person name="Bruttini M."/>
            <person name="Carapelli A."/>
            <person name="Frati F."/>
            <person name="Nardi F."/>
        </authorList>
    </citation>
    <scope>NUCLEOTIDE SEQUENCE [LARGE SCALE GENOMIC DNA]</scope>
    <source>
        <strain evidence="6">DMR45628</strain>
    </source>
</reference>
<feature type="non-terminal residue" evidence="6">
    <location>
        <position position="70"/>
    </location>
</feature>
<keyword evidence="4 5" id="KW-0472">Membrane</keyword>
<dbReference type="InterPro" id="IPR023271">
    <property type="entry name" value="Aquaporin-like"/>
</dbReference>
<name>A0AAW1H536_POPJA</name>
<sequence>ALLPEVYTDGLCVTVPNPLVTEVQAVFLEIIATMALVLVVCTVWDPRTYGQFDSLTLKLGLMIATIFISV</sequence>
<evidence type="ECO:0000256" key="1">
    <source>
        <dbReference type="ARBA" id="ARBA00004141"/>
    </source>
</evidence>
<comment type="caution">
    <text evidence="6">The sequence shown here is derived from an EMBL/GenBank/DDBJ whole genome shotgun (WGS) entry which is preliminary data.</text>
</comment>
<dbReference type="Proteomes" id="UP001458880">
    <property type="component" value="Unassembled WGS sequence"/>
</dbReference>
<evidence type="ECO:0000256" key="4">
    <source>
        <dbReference type="ARBA" id="ARBA00023136"/>
    </source>
</evidence>
<feature type="transmembrane region" description="Helical" evidence="5">
    <location>
        <begin position="25"/>
        <end position="44"/>
    </location>
</feature>
<keyword evidence="2 5" id="KW-0812">Transmembrane</keyword>
<dbReference type="AlphaFoldDB" id="A0AAW1H536"/>
<feature type="non-terminal residue" evidence="6">
    <location>
        <position position="1"/>
    </location>
</feature>
<comment type="subcellular location">
    <subcellularLocation>
        <location evidence="1">Membrane</location>
        <topology evidence="1">Multi-pass membrane protein</topology>
    </subcellularLocation>
</comment>
<protein>
    <submittedName>
        <fullName evidence="6">Major intrinsic protein</fullName>
    </submittedName>
</protein>
<evidence type="ECO:0000256" key="2">
    <source>
        <dbReference type="ARBA" id="ARBA00022692"/>
    </source>
</evidence>
<gene>
    <name evidence="6" type="ORF">QE152_g41211</name>
</gene>
<keyword evidence="7" id="KW-1185">Reference proteome</keyword>